<evidence type="ECO:0000259" key="5">
    <source>
        <dbReference type="Pfam" id="PF13339"/>
    </source>
</evidence>
<evidence type="ECO:0000259" key="4">
    <source>
        <dbReference type="Pfam" id="PF08164"/>
    </source>
</evidence>
<comment type="similarity">
    <text evidence="1">Belongs to the AATF family.</text>
</comment>
<evidence type="ECO:0000256" key="3">
    <source>
        <dbReference type="SAM" id="MobiDB-lite"/>
    </source>
</evidence>
<gene>
    <name evidence="6" type="ORF">L228DRAFT_248758</name>
</gene>
<feature type="compositionally biased region" description="Acidic residues" evidence="3">
    <location>
        <begin position="176"/>
        <end position="233"/>
    </location>
</feature>
<dbReference type="GO" id="GO:0000462">
    <property type="term" value="P:maturation of SSU-rRNA from tricistronic rRNA transcript (SSU-rRNA, 5.8S rRNA, LSU-rRNA)"/>
    <property type="evidence" value="ECO:0007669"/>
    <property type="project" value="TreeGrafter"/>
</dbReference>
<keyword evidence="7" id="KW-1185">Reference proteome</keyword>
<dbReference type="InterPro" id="IPR039223">
    <property type="entry name" value="AATF/Bfr2"/>
</dbReference>
<dbReference type="Proteomes" id="UP000076632">
    <property type="component" value="Unassembled WGS sequence"/>
</dbReference>
<evidence type="ECO:0000313" key="7">
    <source>
        <dbReference type="Proteomes" id="UP000076632"/>
    </source>
</evidence>
<dbReference type="PANTHER" id="PTHR15565">
    <property type="entry name" value="AATF PROTEIN APOPTOSIS ANTAGONIZING TRANSCRIPTION FACTOR"/>
    <property type="match status" value="1"/>
</dbReference>
<organism evidence="6 7">
    <name type="scientific">Xylona heveae (strain CBS 132557 / TC161)</name>
    <dbReference type="NCBI Taxonomy" id="1328760"/>
    <lineage>
        <taxon>Eukaryota</taxon>
        <taxon>Fungi</taxon>
        <taxon>Dikarya</taxon>
        <taxon>Ascomycota</taxon>
        <taxon>Pezizomycotina</taxon>
        <taxon>Xylonomycetes</taxon>
        <taxon>Xylonales</taxon>
        <taxon>Xylonaceae</taxon>
        <taxon>Xylona</taxon>
    </lineage>
</organism>
<dbReference type="Pfam" id="PF08164">
    <property type="entry name" value="TRAUB"/>
    <property type="match status" value="1"/>
</dbReference>
<dbReference type="EMBL" id="KV407461">
    <property type="protein sequence ID" value="KZF21014.1"/>
    <property type="molecule type" value="Genomic_DNA"/>
</dbReference>
<dbReference type="STRING" id="1328760.A0A165FIH7"/>
<dbReference type="AlphaFoldDB" id="A0A165FIH7"/>
<dbReference type="Pfam" id="PF13339">
    <property type="entry name" value="AATF-Che1"/>
    <property type="match status" value="1"/>
</dbReference>
<feature type="compositionally biased region" description="Basic and acidic residues" evidence="3">
    <location>
        <begin position="50"/>
        <end position="60"/>
    </location>
</feature>
<feature type="compositionally biased region" description="Acidic residues" evidence="3">
    <location>
        <begin position="108"/>
        <end position="138"/>
    </location>
</feature>
<accession>A0A165FIH7</accession>
<dbReference type="PANTHER" id="PTHR15565:SF0">
    <property type="entry name" value="PROTEIN AATF"/>
    <property type="match status" value="1"/>
</dbReference>
<evidence type="ECO:0000256" key="2">
    <source>
        <dbReference type="ARBA" id="ARBA00013850"/>
    </source>
</evidence>
<proteinExistence type="inferred from homology"/>
<evidence type="ECO:0000256" key="1">
    <source>
        <dbReference type="ARBA" id="ARBA00008966"/>
    </source>
</evidence>
<feature type="compositionally biased region" description="Basic and acidic residues" evidence="3">
    <location>
        <begin position="139"/>
        <end position="163"/>
    </location>
</feature>
<name>A0A165FIH7_XYLHT</name>
<dbReference type="InterPro" id="IPR025160">
    <property type="entry name" value="AATF"/>
</dbReference>
<feature type="compositionally biased region" description="Basic and acidic residues" evidence="3">
    <location>
        <begin position="20"/>
        <end position="36"/>
    </location>
</feature>
<feature type="domain" description="AATF leucine zipper-containing" evidence="5">
    <location>
        <begin position="264"/>
        <end position="382"/>
    </location>
</feature>
<dbReference type="GO" id="GO:0005730">
    <property type="term" value="C:nucleolus"/>
    <property type="evidence" value="ECO:0007669"/>
    <property type="project" value="TreeGrafter"/>
</dbReference>
<dbReference type="OrthoDB" id="5783963at2759"/>
<dbReference type="OMA" id="INFMAPN"/>
<sequence>MAKAKRTKTLAEQIADLEDPAPKDFDPEDQAEHSESEDGAAGSEDEEFDGREHYVNVDKSKLRKKGEVPLGPQYEGARVSRSALEGEESDDDPFASGRSGDENGSAESDADEVEEDSAMNDAAETDDEIDSDEALGESDAEKFKDFTFRGSSKPRERKIDDVAKANGVTHESHESDSDEELSQDDEGSASNEDDNGEDDSENESQSDQDEIDDDEDEESEDGEESEDEDEPLKDEDSERAALREMMSSEQKNVTAIISQAAKVDAEKGEAVKQQRQTFSTLLNTRIRLQKALVATNTFSAADDASEADAAAVRSAEEAALSLWNTLDSFRVSLSSARTGSKRKHSAIDIDNASPESLWSRMQEHESQLLPARKLTLEKWSAKVRSANAAPVTRKLNTASEQTITDVLTSHLANSERLVKRTQIPRSCAPLQASKGAQEIPEVYDDADFYSLLLKELVDQRMADSAAAASETFTGASLPAQWEAARSAKTKRNVDTKASKGRKLRYTVHEKLQDFMVPEDRGTWEDRQIDELFGSLLGKQMELNEDEGDEEEALMLFRSKN</sequence>
<feature type="region of interest" description="Disordered" evidence="3">
    <location>
        <begin position="1"/>
        <end position="251"/>
    </location>
</feature>
<dbReference type="RefSeq" id="XP_018186569.1">
    <property type="nucleotide sequence ID" value="XM_018332925.1"/>
</dbReference>
<dbReference type="GeneID" id="28898062"/>
<reference evidence="6 7" key="1">
    <citation type="journal article" date="2016" name="Fungal Biol.">
        <title>The genome of Xylona heveae provides a window into fungal endophytism.</title>
        <authorList>
            <person name="Gazis R."/>
            <person name="Kuo A."/>
            <person name="Riley R."/>
            <person name="LaButti K."/>
            <person name="Lipzen A."/>
            <person name="Lin J."/>
            <person name="Amirebrahimi M."/>
            <person name="Hesse C.N."/>
            <person name="Spatafora J.W."/>
            <person name="Henrissat B."/>
            <person name="Hainaut M."/>
            <person name="Grigoriev I.V."/>
            <person name="Hibbett D.S."/>
        </authorList>
    </citation>
    <scope>NUCLEOTIDE SEQUENCE [LARGE SCALE GENOMIC DNA]</scope>
    <source>
        <strain evidence="6 7">TC161</strain>
    </source>
</reference>
<feature type="domain" description="Apoptosis-antagonizing transcription factor C-terminal" evidence="4">
    <location>
        <begin position="449"/>
        <end position="536"/>
    </location>
</feature>
<protein>
    <recommendedName>
        <fullName evidence="2">Protein BFR2</fullName>
    </recommendedName>
</protein>
<dbReference type="InParanoid" id="A0A165FIH7"/>
<feature type="compositionally biased region" description="Acidic residues" evidence="3">
    <location>
        <begin position="37"/>
        <end position="49"/>
    </location>
</feature>
<dbReference type="InterPro" id="IPR012617">
    <property type="entry name" value="AATF_C"/>
</dbReference>
<evidence type="ECO:0000313" key="6">
    <source>
        <dbReference type="EMBL" id="KZF21014.1"/>
    </source>
</evidence>
<dbReference type="FunCoup" id="A0A165FIH7">
    <property type="interactions" value="894"/>
</dbReference>